<dbReference type="GO" id="GO:0046872">
    <property type="term" value="F:metal ion binding"/>
    <property type="evidence" value="ECO:0007669"/>
    <property type="project" value="UniProtKB-KW"/>
</dbReference>
<keyword evidence="4" id="KW-0464">Manganese</keyword>
<dbReference type="GO" id="GO:0033389">
    <property type="term" value="P:putrescine biosynthetic process from arginine, via agmatine"/>
    <property type="evidence" value="ECO:0007669"/>
    <property type="project" value="TreeGrafter"/>
</dbReference>
<keyword evidence="3 5" id="KW-0378">Hydrolase</keyword>
<dbReference type="PANTHER" id="PTHR11358">
    <property type="entry name" value="ARGINASE/AGMATINASE"/>
    <property type="match status" value="1"/>
</dbReference>
<evidence type="ECO:0000313" key="6">
    <source>
        <dbReference type="EMBL" id="HGM07504.1"/>
    </source>
</evidence>
<dbReference type="NCBIfam" id="TIGR01230">
    <property type="entry name" value="agmatinase"/>
    <property type="match status" value="1"/>
</dbReference>
<dbReference type="AlphaFoldDB" id="A0A7C4D3N2"/>
<dbReference type="InterPro" id="IPR020855">
    <property type="entry name" value="Ureohydrolase_Mn_BS"/>
</dbReference>
<proteinExistence type="inferred from homology"/>
<dbReference type="EC" id="3.5.3.11" evidence="6"/>
<evidence type="ECO:0000256" key="1">
    <source>
        <dbReference type="ARBA" id="ARBA00009227"/>
    </source>
</evidence>
<organism evidence="6">
    <name type="scientific">Ignisphaera aggregans</name>
    <dbReference type="NCBI Taxonomy" id="334771"/>
    <lineage>
        <taxon>Archaea</taxon>
        <taxon>Thermoproteota</taxon>
        <taxon>Thermoprotei</taxon>
        <taxon>Desulfurococcales</taxon>
        <taxon>Desulfurococcaceae</taxon>
        <taxon>Ignisphaera</taxon>
    </lineage>
</organism>
<dbReference type="Pfam" id="PF00491">
    <property type="entry name" value="Arginase"/>
    <property type="match status" value="1"/>
</dbReference>
<feature type="binding site" evidence="4">
    <location>
        <position position="228"/>
    </location>
    <ligand>
        <name>Mn(2+)</name>
        <dbReference type="ChEBI" id="CHEBI:29035"/>
        <label>1</label>
    </ligand>
</feature>
<dbReference type="PROSITE" id="PS01053">
    <property type="entry name" value="ARGINASE_1"/>
    <property type="match status" value="1"/>
</dbReference>
<evidence type="ECO:0000256" key="5">
    <source>
        <dbReference type="RuleBase" id="RU003684"/>
    </source>
</evidence>
<feature type="binding site" evidence="4">
    <location>
        <position position="141"/>
    </location>
    <ligand>
        <name>Mn(2+)</name>
        <dbReference type="ChEBI" id="CHEBI:29035"/>
        <label>1</label>
    </ligand>
</feature>
<feature type="binding site" evidence="4">
    <location>
        <position position="143"/>
    </location>
    <ligand>
        <name>Mn(2+)</name>
        <dbReference type="ChEBI" id="CHEBI:29035"/>
        <label>1</label>
    </ligand>
</feature>
<dbReference type="InterPro" id="IPR006035">
    <property type="entry name" value="Ureohydrolase"/>
</dbReference>
<comment type="similarity">
    <text evidence="1">Belongs to the arginase family. Agmatinase subfamily.</text>
</comment>
<dbReference type="SUPFAM" id="SSF52768">
    <property type="entry name" value="Arginase/deacetylase"/>
    <property type="match status" value="1"/>
</dbReference>
<dbReference type="GO" id="GO:0008783">
    <property type="term" value="F:agmatinase activity"/>
    <property type="evidence" value="ECO:0007669"/>
    <property type="project" value="UniProtKB-EC"/>
</dbReference>
<protein>
    <submittedName>
        <fullName evidence="6">Agmatinase</fullName>
        <ecNumber evidence="6">3.5.3.11</ecNumber>
    </submittedName>
</protein>
<accession>A0A7C4D3N2</accession>
<gene>
    <name evidence="6" type="primary">speB</name>
    <name evidence="6" type="ORF">ENU31_03740</name>
</gene>
<feature type="binding site" evidence="4">
    <location>
        <position position="139"/>
    </location>
    <ligand>
        <name>Mn(2+)</name>
        <dbReference type="ChEBI" id="CHEBI:29035"/>
        <label>1</label>
    </ligand>
</feature>
<comment type="cofactor">
    <cofactor evidence="4">
        <name>Mn(2+)</name>
        <dbReference type="ChEBI" id="CHEBI:29035"/>
    </cofactor>
    <text evidence="4">Binds 2 manganese ions per subunit.</text>
</comment>
<keyword evidence="2 4" id="KW-0479">Metal-binding</keyword>
<feature type="binding site" evidence="4">
    <location>
        <position position="117"/>
    </location>
    <ligand>
        <name>Mn(2+)</name>
        <dbReference type="ChEBI" id="CHEBI:29035"/>
        <label>1</label>
    </ligand>
</feature>
<evidence type="ECO:0000256" key="4">
    <source>
        <dbReference type="PIRSR" id="PIRSR036979-1"/>
    </source>
</evidence>
<evidence type="ECO:0000256" key="2">
    <source>
        <dbReference type="ARBA" id="ARBA00022723"/>
    </source>
</evidence>
<evidence type="ECO:0000256" key="3">
    <source>
        <dbReference type="ARBA" id="ARBA00022801"/>
    </source>
</evidence>
<reference evidence="6" key="1">
    <citation type="journal article" date="2020" name="mSystems">
        <title>Genome- and Community-Level Interaction Insights into Carbon Utilization and Element Cycling Functions of Hydrothermarchaeota in Hydrothermal Sediment.</title>
        <authorList>
            <person name="Zhou Z."/>
            <person name="Liu Y."/>
            <person name="Xu W."/>
            <person name="Pan J."/>
            <person name="Luo Z.H."/>
            <person name="Li M."/>
        </authorList>
    </citation>
    <scope>NUCLEOTIDE SEQUENCE [LARGE SCALE GENOMIC DNA]</scope>
    <source>
        <strain evidence="6">SpSt-658</strain>
    </source>
</reference>
<dbReference type="PANTHER" id="PTHR11358:SF26">
    <property type="entry name" value="GUANIDINO ACID HYDROLASE, MITOCHONDRIAL"/>
    <property type="match status" value="1"/>
</dbReference>
<dbReference type="PROSITE" id="PS51409">
    <property type="entry name" value="ARGINASE_2"/>
    <property type="match status" value="1"/>
</dbReference>
<sequence length="312" mass="35211">MYSKMYLTDIESGEAFLGFNKNKNETPFTILGIPLDMSSSFRGGCGIAPRRIRFVSRSLELCSIMTGIDVESIGFEDVGDVVLSPGDMQSSLKRIEYMVRELLKDKDRILIAIGGEHTITLPIFKSLASERSQCLVVLDAHADLRDEYLGSRYNHATVIRRTIEETKSRIILIGARALSREEIEAYHQLKEYITIIRVWQGNIHSNIEKELLHELESCSRLHISIDMDILDPTYAPGVQTPEPLGLDPATLLKILSLVANNRVRVIDLVEVSPIYDQSDVTSFLAAKIIIELTATIYKNIYGDRAEKYMCRI</sequence>
<dbReference type="PIRSF" id="PIRSF036979">
    <property type="entry name" value="Arginase"/>
    <property type="match status" value="1"/>
</dbReference>
<dbReference type="CDD" id="cd11593">
    <property type="entry name" value="Agmatinase-like_2"/>
    <property type="match status" value="1"/>
</dbReference>
<name>A0A7C4D3N2_9CREN</name>
<dbReference type="Gene3D" id="3.40.800.10">
    <property type="entry name" value="Ureohydrolase domain"/>
    <property type="match status" value="1"/>
</dbReference>
<feature type="binding site" evidence="4">
    <location>
        <position position="226"/>
    </location>
    <ligand>
        <name>Mn(2+)</name>
        <dbReference type="ChEBI" id="CHEBI:29035"/>
        <label>1</label>
    </ligand>
</feature>
<dbReference type="InterPro" id="IPR005925">
    <property type="entry name" value="Agmatinase-rel"/>
</dbReference>
<dbReference type="EMBL" id="DTCA01000114">
    <property type="protein sequence ID" value="HGM07504.1"/>
    <property type="molecule type" value="Genomic_DNA"/>
</dbReference>
<comment type="caution">
    <text evidence="6">The sequence shown here is derived from an EMBL/GenBank/DDBJ whole genome shotgun (WGS) entry which is preliminary data.</text>
</comment>
<dbReference type="InterPro" id="IPR023696">
    <property type="entry name" value="Ureohydrolase_dom_sf"/>
</dbReference>